<reference evidence="2" key="1">
    <citation type="journal article" date="2019" name="Int. J. Syst. Evol. Microbiol.">
        <title>The Global Catalogue of Microorganisms (GCM) 10K type strain sequencing project: providing services to taxonomists for standard genome sequencing and annotation.</title>
        <authorList>
            <consortium name="The Broad Institute Genomics Platform"/>
            <consortium name="The Broad Institute Genome Sequencing Center for Infectious Disease"/>
            <person name="Wu L."/>
            <person name="Ma J."/>
        </authorList>
    </citation>
    <scope>NUCLEOTIDE SEQUENCE [LARGE SCALE GENOMIC DNA]</scope>
    <source>
        <strain evidence="2">CCM 8479</strain>
    </source>
</reference>
<protein>
    <recommendedName>
        <fullName evidence="3">YcaO domain-containing protein</fullName>
    </recommendedName>
</protein>
<organism evidence="1 2">
    <name type="scientific">Streptomyces fimbriatus</name>
    <dbReference type="NCBI Taxonomy" id="68197"/>
    <lineage>
        <taxon>Bacteria</taxon>
        <taxon>Bacillati</taxon>
        <taxon>Actinomycetota</taxon>
        <taxon>Actinomycetes</taxon>
        <taxon>Kitasatosporales</taxon>
        <taxon>Streptomycetaceae</taxon>
        <taxon>Streptomyces</taxon>
    </lineage>
</organism>
<keyword evidence="2" id="KW-1185">Reference proteome</keyword>
<evidence type="ECO:0000313" key="1">
    <source>
        <dbReference type="EMBL" id="MFC5227494.1"/>
    </source>
</evidence>
<gene>
    <name evidence="1" type="ORF">ACFPN6_23600</name>
</gene>
<dbReference type="EMBL" id="JBHSKL010000029">
    <property type="protein sequence ID" value="MFC5227494.1"/>
    <property type="molecule type" value="Genomic_DNA"/>
</dbReference>
<dbReference type="RefSeq" id="WP_344645496.1">
    <property type="nucleotide sequence ID" value="NZ_BAAASS010000016.1"/>
</dbReference>
<name>A0ABW0DAP1_STRFI</name>
<sequence length="620" mass="65542">MRPRLRDDAFFAPVPHGVVWLSSAGEITLNGTSIAAVTQRLAPRLDGRRTVDELTAPLSDRHRALVVELIDVLLAKDLVRDAAEERTAPAGSDAGRAFATYVTGDGGAAHERFVQGTALVAGPGPMVAACVRALSRGGVRKVTASIDGPVQGAALDDDVLEGVDFALHLFDCEGIAPARRLAARCARHGIPLVQALVSAAEVVIGPNPALDWETVWRRFAPGDRQAFRTARTPPASGACPPVLANHLAFRLYRDVTGAAAAGDSRLQVFDTGTLERSSHRMLPLPPPVGPVERSREQFEASVRRLRAGRRLTEEEFSTRVMAAIDERFGPIRDLDEADLPQVPLRQTRAVVADPFSADRVEVTAFGPDFASARHRAALKAVGVYGVLASAPHSAGRRPRWGLRLGDDAPRLVDVDAASGATHPDAANRGAGVGAGLDWTQMVTAAVLARYRADLLTGSGSRSGLSGSDGRSALIDRPCTPIDEKALASDPVLRKYHRLLGALGHGVRLYDLTGVAGVPTVGCAVEGAVRHVETALSWTAAAHRGLEHLLAAAQSGALPGAVLDEPAVRDHGWTPPADVTPADVIDAIRRTGREPVLTLLDDDPAMARVLPYAGRVVLLDA</sequence>
<dbReference type="Proteomes" id="UP001596156">
    <property type="component" value="Unassembled WGS sequence"/>
</dbReference>
<comment type="caution">
    <text evidence="1">The sequence shown here is derived from an EMBL/GenBank/DDBJ whole genome shotgun (WGS) entry which is preliminary data.</text>
</comment>
<accession>A0ABW0DAP1</accession>
<dbReference type="Gene3D" id="3.90.930.60">
    <property type="match status" value="1"/>
</dbReference>
<evidence type="ECO:0008006" key="3">
    <source>
        <dbReference type="Google" id="ProtNLM"/>
    </source>
</evidence>
<evidence type="ECO:0000313" key="2">
    <source>
        <dbReference type="Proteomes" id="UP001596156"/>
    </source>
</evidence>
<proteinExistence type="predicted"/>